<dbReference type="GO" id="GO:0008658">
    <property type="term" value="F:penicillin binding"/>
    <property type="evidence" value="ECO:0007669"/>
    <property type="project" value="InterPro"/>
</dbReference>
<dbReference type="InterPro" id="IPR036138">
    <property type="entry name" value="PBP_dimer_sf"/>
</dbReference>
<evidence type="ECO:0000313" key="11">
    <source>
        <dbReference type="Proteomes" id="UP001151287"/>
    </source>
</evidence>
<dbReference type="InterPro" id="IPR018365">
    <property type="entry name" value="Cell_cycle_FtsW-rel_CS"/>
</dbReference>
<keyword evidence="11" id="KW-1185">Reference proteome</keyword>
<keyword evidence="5 7" id="KW-0472">Membrane</keyword>
<feature type="transmembrane region" description="Helical" evidence="7">
    <location>
        <begin position="38"/>
        <end position="57"/>
    </location>
</feature>
<comment type="subcellular location">
    <subcellularLocation>
        <location evidence="1">Membrane</location>
        <topology evidence="1">Multi-pass membrane protein</topology>
    </subcellularLocation>
</comment>
<dbReference type="SUPFAM" id="SSF56601">
    <property type="entry name" value="beta-lactamase/transpeptidase-like"/>
    <property type="match status" value="1"/>
</dbReference>
<feature type="region of interest" description="Disordered" evidence="6">
    <location>
        <begin position="527"/>
        <end position="567"/>
    </location>
</feature>
<dbReference type="OrthoDB" id="6419195at2759"/>
<dbReference type="GO" id="GO:0032153">
    <property type="term" value="C:cell division site"/>
    <property type="evidence" value="ECO:0007669"/>
    <property type="project" value="TreeGrafter"/>
</dbReference>
<proteinExistence type="predicted"/>
<evidence type="ECO:0000259" key="9">
    <source>
        <dbReference type="Pfam" id="PF21922"/>
    </source>
</evidence>
<dbReference type="PROSITE" id="PS00428">
    <property type="entry name" value="FTSW_RODA_SPOVE"/>
    <property type="match status" value="1"/>
</dbReference>
<dbReference type="SUPFAM" id="SSF56519">
    <property type="entry name" value="Penicillin binding protein dimerisation domain"/>
    <property type="match status" value="1"/>
</dbReference>
<feature type="transmembrane region" description="Helical" evidence="7">
    <location>
        <begin position="6"/>
        <end position="31"/>
    </location>
</feature>
<dbReference type="Proteomes" id="UP001151287">
    <property type="component" value="Unassembled WGS sequence"/>
</dbReference>
<evidence type="ECO:0000259" key="8">
    <source>
        <dbReference type="Pfam" id="PF00905"/>
    </source>
</evidence>
<evidence type="ECO:0000256" key="5">
    <source>
        <dbReference type="ARBA" id="ARBA00023136"/>
    </source>
</evidence>
<feature type="transmembrane region" description="Helical" evidence="7">
    <location>
        <begin position="177"/>
        <end position="200"/>
    </location>
</feature>
<feature type="compositionally biased region" description="Basic and acidic residues" evidence="6">
    <location>
        <begin position="406"/>
        <end position="424"/>
    </location>
</feature>
<dbReference type="GO" id="GO:0051301">
    <property type="term" value="P:cell division"/>
    <property type="evidence" value="ECO:0007669"/>
    <property type="project" value="InterPro"/>
</dbReference>
<dbReference type="InterPro" id="IPR054120">
    <property type="entry name" value="PBPA_dimer"/>
</dbReference>
<protein>
    <submittedName>
        <fullName evidence="10">Uncharacterized protein</fullName>
    </submittedName>
</protein>
<evidence type="ECO:0000256" key="4">
    <source>
        <dbReference type="ARBA" id="ARBA00022989"/>
    </source>
</evidence>
<dbReference type="GO" id="GO:0008360">
    <property type="term" value="P:regulation of cell shape"/>
    <property type="evidence" value="ECO:0007669"/>
    <property type="project" value="UniProtKB-KW"/>
</dbReference>
<feature type="region of interest" description="Disordered" evidence="6">
    <location>
        <begin position="207"/>
        <end position="236"/>
    </location>
</feature>
<dbReference type="Gene3D" id="3.40.710.10">
    <property type="entry name" value="DD-peptidase/beta-lactamase superfamily"/>
    <property type="match status" value="1"/>
</dbReference>
<evidence type="ECO:0000256" key="6">
    <source>
        <dbReference type="SAM" id="MobiDB-lite"/>
    </source>
</evidence>
<feature type="region of interest" description="Disordered" evidence="6">
    <location>
        <begin position="585"/>
        <end position="604"/>
    </location>
</feature>
<sequence>MWLVSLGILVFQNDLGSSLLFFGLFLVMLYVATERPGWLVVGTVLFAAGAYAGYLYVGQVQVRVSGWLDPFGNADRAYQLIRGSTAWPGAGCSAAAWARARRNITPLSWSDFILPAFGEELGLTGVMAIIVLYGLIVERALRISLICRDGFGKLVAVGLGVVFALQVFVVIGGVTRLIPLTGLTTPFLSAGGSSLVANWGDHRAAAAHLRPGPTTPARERHERRRRRPDPGGEPAMNKPIRALSVFCLVLFALLLGNATFLQYWQSGELTSLSDHPTTAASATSSFSQERGAILVDGKAVAQSVPSKDGYDYQRVYPQGRRYAALTGYYTRDYGLGGVEATENDILSGSDPGLFVNRVIDLIGNDDTKGGNVTLTVNRRRRRRRTTACASSATTTKGAVRGHPAQHRQDPGDGHEPDLRPERAGHARLRPRRQGQVPPGVRRRRPAAEPRHRGRPAARVDLQARHRLRGAQRPLHARLAGPRRPHAGPAADRPRPAQRERRLLRGQPDLADPRARRVLQRRLRLARAAAGRHEDARAGREVRLRPALLHPARRRAHPPGDQPVPRAGGPGAAVRGLLRHRAVRRARHPAADGDGLGGHRQQRRVMKPYLVDELQTPDLDTLRRTDPEALSDDALSPADARELTQMMVSVVDDGTGTAARIDGVEVAGKTGTAQSAPNRPPYAWFTSFAPATNAQVAVAVLVQDAGVDRNAISGNGLAAPIARSVMQAVLKK</sequence>
<feature type="compositionally biased region" description="Basic and acidic residues" evidence="6">
    <location>
        <begin position="491"/>
        <end position="502"/>
    </location>
</feature>
<dbReference type="Pfam" id="PF21922">
    <property type="entry name" value="PBP_dimer_2"/>
    <property type="match status" value="1"/>
</dbReference>
<evidence type="ECO:0000256" key="2">
    <source>
        <dbReference type="ARBA" id="ARBA00022692"/>
    </source>
</evidence>
<name>A0A9P9Z942_9POAL</name>
<feature type="domain" description="Penicillin binding protein A dimerisation" evidence="9">
    <location>
        <begin position="290"/>
        <end position="372"/>
    </location>
</feature>
<feature type="region of interest" description="Disordered" evidence="6">
    <location>
        <begin position="378"/>
        <end position="515"/>
    </location>
</feature>
<dbReference type="EMBL" id="JAMQYH010000029">
    <property type="protein sequence ID" value="KAJ1684614.1"/>
    <property type="molecule type" value="Genomic_DNA"/>
</dbReference>
<feature type="transmembrane region" description="Helical" evidence="7">
    <location>
        <begin position="121"/>
        <end position="138"/>
    </location>
</feature>
<feature type="domain" description="Penicillin-binding protein transpeptidase" evidence="8">
    <location>
        <begin position="604"/>
        <end position="726"/>
    </location>
</feature>
<dbReference type="GO" id="GO:0015648">
    <property type="term" value="F:lipid-linked peptidoglycan transporter activity"/>
    <property type="evidence" value="ECO:0007669"/>
    <property type="project" value="TreeGrafter"/>
</dbReference>
<accession>A0A9P9Z942</accession>
<dbReference type="Pfam" id="PF00905">
    <property type="entry name" value="Transpeptidase"/>
    <property type="match status" value="1"/>
</dbReference>
<dbReference type="Pfam" id="PF01098">
    <property type="entry name" value="FTSW_RODA_SPOVE"/>
    <property type="match status" value="1"/>
</dbReference>
<dbReference type="PANTHER" id="PTHR30474">
    <property type="entry name" value="CELL CYCLE PROTEIN"/>
    <property type="match status" value="1"/>
</dbReference>
<feature type="compositionally biased region" description="Basic and acidic residues" evidence="6">
    <location>
        <begin position="530"/>
        <end position="543"/>
    </location>
</feature>
<gene>
    <name evidence="10" type="ORF">LUZ63_020369</name>
</gene>
<keyword evidence="2 7" id="KW-0812">Transmembrane</keyword>
<keyword evidence="3" id="KW-0133">Cell shape</keyword>
<comment type="caution">
    <text evidence="10">The sequence shown here is derived from an EMBL/GenBank/DDBJ whole genome shotgun (WGS) entry which is preliminary data.</text>
</comment>
<evidence type="ECO:0000256" key="3">
    <source>
        <dbReference type="ARBA" id="ARBA00022960"/>
    </source>
</evidence>
<keyword evidence="4 7" id="KW-1133">Transmembrane helix</keyword>
<dbReference type="Gene3D" id="3.90.1310.10">
    <property type="entry name" value="Penicillin-binding protein 2a (Domain 2)"/>
    <property type="match status" value="1"/>
</dbReference>
<evidence type="ECO:0000256" key="1">
    <source>
        <dbReference type="ARBA" id="ARBA00004141"/>
    </source>
</evidence>
<evidence type="ECO:0000256" key="7">
    <source>
        <dbReference type="SAM" id="Phobius"/>
    </source>
</evidence>
<reference evidence="10" key="1">
    <citation type="journal article" date="2022" name="Cell">
        <title>Repeat-based holocentromeres influence genome architecture and karyotype evolution.</title>
        <authorList>
            <person name="Hofstatter P.G."/>
            <person name="Thangavel G."/>
            <person name="Lux T."/>
            <person name="Neumann P."/>
            <person name="Vondrak T."/>
            <person name="Novak P."/>
            <person name="Zhang M."/>
            <person name="Costa L."/>
            <person name="Castellani M."/>
            <person name="Scott A."/>
            <person name="Toegelov H."/>
            <person name="Fuchs J."/>
            <person name="Mata-Sucre Y."/>
            <person name="Dias Y."/>
            <person name="Vanzela A.L.L."/>
            <person name="Huettel B."/>
            <person name="Almeida C.C.S."/>
            <person name="Simkova H."/>
            <person name="Souza G."/>
            <person name="Pedrosa-Harand A."/>
            <person name="Macas J."/>
            <person name="Mayer K.F.X."/>
            <person name="Houben A."/>
            <person name="Marques A."/>
        </authorList>
    </citation>
    <scope>NUCLEOTIDE SEQUENCE</scope>
    <source>
        <strain evidence="10">RhyBre1mFocal</strain>
    </source>
</reference>
<organism evidence="10 11">
    <name type="scientific">Rhynchospora breviuscula</name>
    <dbReference type="NCBI Taxonomy" id="2022672"/>
    <lineage>
        <taxon>Eukaryota</taxon>
        <taxon>Viridiplantae</taxon>
        <taxon>Streptophyta</taxon>
        <taxon>Embryophyta</taxon>
        <taxon>Tracheophyta</taxon>
        <taxon>Spermatophyta</taxon>
        <taxon>Magnoliopsida</taxon>
        <taxon>Liliopsida</taxon>
        <taxon>Poales</taxon>
        <taxon>Cyperaceae</taxon>
        <taxon>Cyperoideae</taxon>
        <taxon>Rhynchosporeae</taxon>
        <taxon>Rhynchospora</taxon>
    </lineage>
</organism>
<feature type="transmembrane region" description="Helical" evidence="7">
    <location>
        <begin position="150"/>
        <end position="171"/>
    </location>
</feature>
<dbReference type="GO" id="GO:0005886">
    <property type="term" value="C:plasma membrane"/>
    <property type="evidence" value="ECO:0007669"/>
    <property type="project" value="TreeGrafter"/>
</dbReference>
<dbReference type="PANTHER" id="PTHR30474:SF3">
    <property type="entry name" value="PEPTIDOGLYCAN GLYCOSYLTRANSFERASE RODA"/>
    <property type="match status" value="1"/>
</dbReference>
<dbReference type="InterPro" id="IPR012338">
    <property type="entry name" value="Beta-lactam/transpept-like"/>
</dbReference>
<evidence type="ECO:0000313" key="10">
    <source>
        <dbReference type="EMBL" id="KAJ1684614.1"/>
    </source>
</evidence>
<feature type="compositionally biased region" description="Low complexity" evidence="6">
    <location>
        <begin position="386"/>
        <end position="395"/>
    </location>
</feature>
<dbReference type="InterPro" id="IPR001182">
    <property type="entry name" value="FtsW/RodA"/>
</dbReference>
<dbReference type="InterPro" id="IPR001460">
    <property type="entry name" value="PCN-bd_Tpept"/>
</dbReference>
<feature type="transmembrane region" description="Helical" evidence="7">
    <location>
        <begin position="242"/>
        <end position="264"/>
    </location>
</feature>
<dbReference type="AlphaFoldDB" id="A0A9P9Z942"/>